<evidence type="ECO:0000256" key="2">
    <source>
        <dbReference type="ARBA" id="ARBA00022598"/>
    </source>
</evidence>
<dbReference type="InterPro" id="IPR002305">
    <property type="entry name" value="aa-tRNA-synth_Ic"/>
</dbReference>
<keyword evidence="12" id="KW-1185">Reference proteome</keyword>
<keyword evidence="4 9" id="KW-0067">ATP-binding</keyword>
<keyword evidence="3 9" id="KW-0547">Nucleotide-binding</keyword>
<gene>
    <name evidence="11" type="ORF">M0813_14238</name>
</gene>
<keyword evidence="6 9" id="KW-0030">Aminoacyl-tRNA synthetase</keyword>
<comment type="similarity">
    <text evidence="9">Belongs to the class-I aminoacyl-tRNA synthetase family.</text>
</comment>
<dbReference type="InterPro" id="IPR023617">
    <property type="entry name" value="Tyr-tRNA-ligase_arc/euk-type"/>
</dbReference>
<protein>
    <recommendedName>
        <fullName evidence="1">tyrosine--tRNA ligase</fullName>
        <ecNumber evidence="1">6.1.1.1</ecNumber>
    </recommendedName>
    <alternativeName>
        <fullName evidence="7">Tyrosyl-tRNA synthetase</fullName>
    </alternativeName>
</protein>
<dbReference type="InterPro" id="IPR050489">
    <property type="entry name" value="Tyr-tRNA_synthase"/>
</dbReference>
<keyword evidence="5 9" id="KW-0648">Protein biosynthesis</keyword>
<evidence type="ECO:0000256" key="8">
    <source>
        <dbReference type="ARBA" id="ARBA00048248"/>
    </source>
</evidence>
<evidence type="ECO:0000256" key="9">
    <source>
        <dbReference type="RuleBase" id="RU363036"/>
    </source>
</evidence>
<comment type="catalytic activity">
    <reaction evidence="8">
        <text>tRNA(Tyr) + L-tyrosine + ATP = L-tyrosyl-tRNA(Tyr) + AMP + diphosphate + H(+)</text>
        <dbReference type="Rhea" id="RHEA:10220"/>
        <dbReference type="Rhea" id="RHEA-COMP:9706"/>
        <dbReference type="Rhea" id="RHEA-COMP:9707"/>
        <dbReference type="ChEBI" id="CHEBI:15378"/>
        <dbReference type="ChEBI" id="CHEBI:30616"/>
        <dbReference type="ChEBI" id="CHEBI:33019"/>
        <dbReference type="ChEBI" id="CHEBI:58315"/>
        <dbReference type="ChEBI" id="CHEBI:78442"/>
        <dbReference type="ChEBI" id="CHEBI:78536"/>
        <dbReference type="ChEBI" id="CHEBI:456215"/>
        <dbReference type="EC" id="6.1.1.1"/>
    </reaction>
</comment>
<dbReference type="Gene3D" id="3.40.50.620">
    <property type="entry name" value="HUPs"/>
    <property type="match status" value="2"/>
</dbReference>
<dbReference type="EMBL" id="JAOAOG010000045">
    <property type="protein sequence ID" value="KAJ6252386.1"/>
    <property type="molecule type" value="Genomic_DNA"/>
</dbReference>
<name>A0ABQ8Z6F2_9EUKA</name>
<evidence type="ECO:0000256" key="10">
    <source>
        <dbReference type="SAM" id="MobiDB-lite"/>
    </source>
</evidence>
<organism evidence="11 12">
    <name type="scientific">Anaeramoeba flamelloides</name>
    <dbReference type="NCBI Taxonomy" id="1746091"/>
    <lineage>
        <taxon>Eukaryota</taxon>
        <taxon>Metamonada</taxon>
        <taxon>Anaeramoebidae</taxon>
        <taxon>Anaeramoeba</taxon>
    </lineage>
</organism>
<comment type="caution">
    <text evidence="11">The sequence shown here is derived from an EMBL/GenBank/DDBJ whole genome shotgun (WGS) entry which is preliminary data.</text>
</comment>
<accession>A0ABQ8Z6F2</accession>
<evidence type="ECO:0000256" key="7">
    <source>
        <dbReference type="ARBA" id="ARBA00033323"/>
    </source>
</evidence>
<keyword evidence="2 9" id="KW-0436">Ligase</keyword>
<evidence type="ECO:0000256" key="5">
    <source>
        <dbReference type="ARBA" id="ARBA00022917"/>
    </source>
</evidence>
<feature type="region of interest" description="Disordered" evidence="10">
    <location>
        <begin position="365"/>
        <end position="405"/>
    </location>
</feature>
<dbReference type="PANTHER" id="PTHR46264:SF4">
    <property type="entry name" value="TYROSINE--TRNA LIGASE, CYTOPLASMIC"/>
    <property type="match status" value="1"/>
</dbReference>
<dbReference type="PANTHER" id="PTHR46264">
    <property type="entry name" value="TYROSINE-TRNA LIGASE"/>
    <property type="match status" value="1"/>
</dbReference>
<dbReference type="EC" id="6.1.1.1" evidence="1"/>
<evidence type="ECO:0000256" key="3">
    <source>
        <dbReference type="ARBA" id="ARBA00022741"/>
    </source>
</evidence>
<dbReference type="PIRSF" id="PIRSF006588">
    <property type="entry name" value="TyrRS_arch_euk"/>
    <property type="match status" value="1"/>
</dbReference>
<evidence type="ECO:0000256" key="1">
    <source>
        <dbReference type="ARBA" id="ARBA00013160"/>
    </source>
</evidence>
<dbReference type="GO" id="GO:0016874">
    <property type="term" value="F:ligase activity"/>
    <property type="evidence" value="ECO:0007669"/>
    <property type="project" value="UniProtKB-KW"/>
</dbReference>
<dbReference type="InterPro" id="IPR014729">
    <property type="entry name" value="Rossmann-like_a/b/a_fold"/>
</dbReference>
<dbReference type="NCBIfam" id="NF006330">
    <property type="entry name" value="PRK08560.1"/>
    <property type="match status" value="1"/>
</dbReference>
<dbReference type="Proteomes" id="UP001150062">
    <property type="component" value="Unassembled WGS sequence"/>
</dbReference>
<proteinExistence type="inferred from homology"/>
<evidence type="ECO:0000256" key="6">
    <source>
        <dbReference type="ARBA" id="ARBA00023146"/>
    </source>
</evidence>
<feature type="compositionally biased region" description="Basic and acidic residues" evidence="10">
    <location>
        <begin position="373"/>
        <end position="405"/>
    </location>
</feature>
<evidence type="ECO:0000313" key="11">
    <source>
        <dbReference type="EMBL" id="KAJ6252386.1"/>
    </source>
</evidence>
<dbReference type="Pfam" id="PF00579">
    <property type="entry name" value="tRNA-synt_1b"/>
    <property type="match status" value="1"/>
</dbReference>
<dbReference type="SUPFAM" id="SSF52374">
    <property type="entry name" value="Nucleotidylyl transferase"/>
    <property type="match status" value="1"/>
</dbReference>
<sequence>MTEETKTEKQTEEKKELSLQEKYELCLSIAEECIKPTELYSLLEHIEQPLAYDGFEPSGRMHIAQGILKVINVNKLTQAGCKFIFWVADWFALMNNKMGGDLKKIKLVGQYMIEVWKACGMDMTNVEFLWSSDEINKRSNEYWTLVLDIARRNSVKRIQRCGQIMGRNNSDDLYASQIFYPCMQAADIFFLKANICQLGIDQRKVNMLAREYCDLKKIRHKPVIISHHMIMGLKKGQAKMSKSDPDSAIFMEDLPGDVNRKINGAYCPEGDVEKNPIFDYLKYIIFQKVDSITITRKEEWGGNVTYNSYEEVEQAFIKKELHPQDLKKAVAKVINQLIDPVRQYFKNNKKAKRLLAQVKKAVLQEQKRKQKEKLKNQKQQEKEEEKEQVKEQVKENKTENEKEKK</sequence>
<evidence type="ECO:0000256" key="4">
    <source>
        <dbReference type="ARBA" id="ARBA00022840"/>
    </source>
</evidence>
<evidence type="ECO:0000313" key="12">
    <source>
        <dbReference type="Proteomes" id="UP001150062"/>
    </source>
</evidence>
<reference evidence="11" key="1">
    <citation type="submission" date="2022-08" db="EMBL/GenBank/DDBJ databases">
        <title>Novel sulfate-reducing endosymbionts in the free-living metamonad Anaeramoeba.</title>
        <authorList>
            <person name="Jerlstrom-Hultqvist J."/>
            <person name="Cepicka I."/>
            <person name="Gallot-Lavallee L."/>
            <person name="Salas-Leiva D."/>
            <person name="Curtis B.A."/>
            <person name="Zahonova K."/>
            <person name="Pipaliya S."/>
            <person name="Dacks J."/>
            <person name="Roger A.J."/>
        </authorList>
    </citation>
    <scope>NUCLEOTIDE SEQUENCE</scope>
    <source>
        <strain evidence="11">Schooner1</strain>
    </source>
</reference>